<evidence type="ECO:0000256" key="2">
    <source>
        <dbReference type="ARBA" id="ARBA00008061"/>
    </source>
</evidence>
<dbReference type="InterPro" id="IPR002044">
    <property type="entry name" value="CBM20"/>
</dbReference>
<evidence type="ECO:0000256" key="4">
    <source>
        <dbReference type="ARBA" id="ARBA00019944"/>
    </source>
</evidence>
<dbReference type="PANTHER" id="PTHR15048:SF0">
    <property type="entry name" value="STARCH-BINDING DOMAIN-CONTAINING PROTEIN 1"/>
    <property type="match status" value="1"/>
</dbReference>
<dbReference type="FunFam" id="2.60.40.10:FF:000552">
    <property type="entry name" value="Related to glucoamylase"/>
    <property type="match status" value="1"/>
</dbReference>
<evidence type="ECO:0000313" key="8">
    <source>
        <dbReference type="Proteomes" id="UP000224563"/>
    </source>
</evidence>
<feature type="domain" description="CBM20" evidence="6">
    <location>
        <begin position="3"/>
        <end position="109"/>
    </location>
</feature>
<comment type="catalytic activity">
    <reaction evidence="1">
        <text>Cyclizes part of a (1-&gt;4)-alpha-D-glucan chain by formation of a (1-&gt;4)-alpha-D-glucosidic bond.</text>
        <dbReference type="EC" id="2.4.1.19"/>
    </reaction>
</comment>
<dbReference type="EC" id="2.4.1.19" evidence="3"/>
<evidence type="ECO:0000259" key="6">
    <source>
        <dbReference type="PROSITE" id="PS51166"/>
    </source>
</evidence>
<dbReference type="InterPro" id="IPR013784">
    <property type="entry name" value="Carb-bd-like_fold"/>
</dbReference>
<dbReference type="Proteomes" id="UP000224563">
    <property type="component" value="Unassembled WGS sequence"/>
</dbReference>
<accession>A0A2G3E121</accession>
<evidence type="ECO:0000256" key="5">
    <source>
        <dbReference type="ARBA" id="ARBA00032019"/>
    </source>
</evidence>
<protein>
    <recommendedName>
        <fullName evidence="4">Cyclomaltodextrin glucanotransferase</fullName>
        <ecNumber evidence="3">2.4.1.19</ecNumber>
    </recommendedName>
    <alternativeName>
        <fullName evidence="5">Cyclodextrin-glycosyltransferase</fullName>
    </alternativeName>
</protein>
<reference evidence="7 8" key="2">
    <citation type="submission" date="2017-10" db="EMBL/GenBank/DDBJ databases">
        <authorList>
            <person name="Banno H."/>
            <person name="Chua N.-H."/>
        </authorList>
    </citation>
    <scope>NUCLEOTIDE SEQUENCE [LARGE SCALE GENOMIC DNA]</scope>
    <source>
        <strain evidence="7 8">JK623</strain>
    </source>
</reference>
<dbReference type="PROSITE" id="PS51166">
    <property type="entry name" value="CBM20"/>
    <property type="match status" value="1"/>
</dbReference>
<comment type="similarity">
    <text evidence="2">Belongs to the glycosyl hydrolase 13 family.</text>
</comment>
<dbReference type="SUPFAM" id="SSF49452">
    <property type="entry name" value="Starch-binding domain-like"/>
    <property type="match status" value="1"/>
</dbReference>
<dbReference type="SMART" id="SM01065">
    <property type="entry name" value="CBM_2"/>
    <property type="match status" value="1"/>
</dbReference>
<evidence type="ECO:0000256" key="3">
    <source>
        <dbReference type="ARBA" id="ARBA00012542"/>
    </source>
</evidence>
<reference evidence="7 8" key="1">
    <citation type="submission" date="2017-10" db="EMBL/GenBank/DDBJ databases">
        <title>Resolving the taxonomy of Roseburia spp., Eubacterium rectale and Agathobacter spp. through phylogenomic analysis.</title>
        <authorList>
            <person name="Sheridan P.O."/>
            <person name="Walker A.W."/>
            <person name="Duncan S.H."/>
            <person name="Scott K.P."/>
            <person name="Toole P.W.O."/>
            <person name="Luis P."/>
            <person name="Flint H.J."/>
        </authorList>
    </citation>
    <scope>NUCLEOTIDE SEQUENCE [LARGE SCALE GENOMIC DNA]</scope>
    <source>
        <strain evidence="7 8">JK623</strain>
    </source>
</reference>
<dbReference type="AlphaFoldDB" id="A0A2G3E121"/>
<dbReference type="GO" id="GO:2001070">
    <property type="term" value="F:starch binding"/>
    <property type="evidence" value="ECO:0007669"/>
    <property type="project" value="InterPro"/>
</dbReference>
<dbReference type="Gene3D" id="2.60.40.10">
    <property type="entry name" value="Immunoglobulins"/>
    <property type="match status" value="1"/>
</dbReference>
<sequence>MVTFGRTQVATRFFVNNAYTNYGQSLYIVGNIAELGNWNPDKAVGCFFNNTASIANYPTWFYDISLPAGTRIEYKYIKKDAAGNVVWESGSNHVYTTVTNGTGTVVDTW</sequence>
<dbReference type="InterPro" id="IPR013783">
    <property type="entry name" value="Ig-like_fold"/>
</dbReference>
<keyword evidence="8" id="KW-1185">Reference proteome</keyword>
<dbReference type="RefSeq" id="WP_099386696.1">
    <property type="nucleotide sequence ID" value="NZ_JANSWH010000042.1"/>
</dbReference>
<gene>
    <name evidence="7" type="ORF">CSX02_10855</name>
</gene>
<dbReference type="GO" id="GO:0016020">
    <property type="term" value="C:membrane"/>
    <property type="evidence" value="ECO:0007669"/>
    <property type="project" value="TreeGrafter"/>
</dbReference>
<dbReference type="GO" id="GO:0043895">
    <property type="term" value="F:cyclomaltodextrin glucanotransferase activity"/>
    <property type="evidence" value="ECO:0007669"/>
    <property type="project" value="UniProtKB-EC"/>
</dbReference>
<organism evidence="7 8">
    <name type="scientific">Agathobacter ruminis</name>
    <dbReference type="NCBI Taxonomy" id="1712665"/>
    <lineage>
        <taxon>Bacteria</taxon>
        <taxon>Bacillati</taxon>
        <taxon>Bacillota</taxon>
        <taxon>Clostridia</taxon>
        <taxon>Lachnospirales</taxon>
        <taxon>Lachnospiraceae</taxon>
        <taxon>Agathobacter</taxon>
    </lineage>
</organism>
<dbReference type="PANTHER" id="PTHR15048">
    <property type="entry name" value="STARCH-BINDING DOMAIN-CONTAINING PROTEIN 1"/>
    <property type="match status" value="1"/>
</dbReference>
<evidence type="ECO:0000256" key="1">
    <source>
        <dbReference type="ARBA" id="ARBA00000390"/>
    </source>
</evidence>
<name>A0A2G3E121_9FIRM</name>
<comment type="caution">
    <text evidence="7">The sequence shown here is derived from an EMBL/GenBank/DDBJ whole genome shotgun (WGS) entry which is preliminary data.</text>
</comment>
<dbReference type="EMBL" id="PDYG01000112">
    <property type="protein sequence ID" value="PHU36840.1"/>
    <property type="molecule type" value="Genomic_DNA"/>
</dbReference>
<dbReference type="Pfam" id="PF00686">
    <property type="entry name" value="CBM_20"/>
    <property type="match status" value="1"/>
</dbReference>
<evidence type="ECO:0000313" key="7">
    <source>
        <dbReference type="EMBL" id="PHU36840.1"/>
    </source>
</evidence>
<proteinExistence type="inferred from homology"/>